<dbReference type="Proteomes" id="UP000826271">
    <property type="component" value="Unassembled WGS sequence"/>
</dbReference>
<dbReference type="EMBL" id="WHWC01000013">
    <property type="protein sequence ID" value="KAG8371620.1"/>
    <property type="molecule type" value="Genomic_DNA"/>
</dbReference>
<dbReference type="Pfam" id="PF14214">
    <property type="entry name" value="Helitron_like_N"/>
    <property type="match status" value="1"/>
</dbReference>
<protein>
    <recommendedName>
        <fullName evidence="1">Helitron helicase-like domain-containing protein</fullName>
    </recommendedName>
</protein>
<organism evidence="2 3">
    <name type="scientific">Buddleja alternifolia</name>
    <dbReference type="NCBI Taxonomy" id="168488"/>
    <lineage>
        <taxon>Eukaryota</taxon>
        <taxon>Viridiplantae</taxon>
        <taxon>Streptophyta</taxon>
        <taxon>Embryophyta</taxon>
        <taxon>Tracheophyta</taxon>
        <taxon>Spermatophyta</taxon>
        <taxon>Magnoliopsida</taxon>
        <taxon>eudicotyledons</taxon>
        <taxon>Gunneridae</taxon>
        <taxon>Pentapetalae</taxon>
        <taxon>asterids</taxon>
        <taxon>lamiids</taxon>
        <taxon>Lamiales</taxon>
        <taxon>Scrophulariaceae</taxon>
        <taxon>Buddlejeae</taxon>
        <taxon>Buddleja</taxon>
    </lineage>
</organism>
<name>A0AAV6WX95_9LAMI</name>
<evidence type="ECO:0000313" key="3">
    <source>
        <dbReference type="Proteomes" id="UP000826271"/>
    </source>
</evidence>
<evidence type="ECO:0000313" key="2">
    <source>
        <dbReference type="EMBL" id="KAG8371620.1"/>
    </source>
</evidence>
<accession>A0AAV6WX95</accession>
<evidence type="ECO:0000259" key="1">
    <source>
        <dbReference type="Pfam" id="PF14214"/>
    </source>
</evidence>
<feature type="domain" description="Helitron helicase-like" evidence="1">
    <location>
        <begin position="252"/>
        <end position="416"/>
    </location>
</feature>
<dbReference type="InterPro" id="IPR025476">
    <property type="entry name" value="Helitron_helicase-like"/>
</dbReference>
<comment type="caution">
    <text evidence="2">The sequence shown here is derived from an EMBL/GenBank/DDBJ whole genome shotgun (WGS) entry which is preliminary data.</text>
</comment>
<reference evidence="2" key="1">
    <citation type="submission" date="2019-10" db="EMBL/GenBank/DDBJ databases">
        <authorList>
            <person name="Zhang R."/>
            <person name="Pan Y."/>
            <person name="Wang J."/>
            <person name="Ma R."/>
            <person name="Yu S."/>
        </authorList>
    </citation>
    <scope>NUCLEOTIDE SEQUENCE</scope>
    <source>
        <strain evidence="2">LA-IB0</strain>
        <tissue evidence="2">Leaf</tissue>
    </source>
</reference>
<keyword evidence="3" id="KW-1185">Reference proteome</keyword>
<dbReference type="PANTHER" id="PTHR45786">
    <property type="entry name" value="DNA BINDING PROTEIN-LIKE"/>
    <property type="match status" value="1"/>
</dbReference>
<dbReference type="AlphaFoldDB" id="A0AAV6WX95"/>
<dbReference type="PANTHER" id="PTHR45786:SF74">
    <property type="entry name" value="ATP-DEPENDENT DNA HELICASE"/>
    <property type="match status" value="1"/>
</dbReference>
<proteinExistence type="predicted"/>
<gene>
    <name evidence="2" type="ORF">BUALT_Bualt13G0107200</name>
</gene>
<sequence length="878" mass="102358">MWYEERNKKDRRPAVPNFSICCRDGQVQLPLLKKPPELLRRLLDYNGGPSARKFRENIRTLNSMFAFTSMGGSMDNRINDGRGPYCFLLNGQNHHLIGSLLPEADQSPNFMQLYVADTKNEVRNRMRALNKDAEKENLDPNIIQGLQDMFDEHNPLTKVLRMARDRFKESDYVPVQLRFISTRGKDGRQYNLPTTSEVAALIVGDGQQSRGTRDVIIEERDGFRTDIPRNPRNGSNIQEQRSKRQFISLREYHAYRMQNRLNEAQTLISGGRLYHQHIVHAFTCIEESNLRWVRNNKKKLRSELYKGLRDVVVQGDTMPGSVGKRFVLPSSFTGGPKYMVQNYQDAMAICRYYGPPNIFLTFTCNPKWPEIQRCVDLIPGQKVEDRPHVVARVFKIKLDELMKDLRQRQHIGRVLADIVSEVDEIKRYLDARYVSASEASWRIFEFDIQYRNPGVERLSFHLLDQQPVIFDDEDHLDDVLNREGIEKTMFTEWMQTNKDDPSAKELTYSDFPTKYVWHAKDKKWRRRKSGRCIGRIYYSHPSSGENFYLRMLLNIVKGPECHDDIKTVNGALFLTYKEACNAFGLLGNDDEWHRAIQEAAHWQTGRQLRELFVTMILFCEVAEPLKLWERNWEIISDDILYRQRRILGITDLNLNLDQLKNYVLQDIEQIMNANNRSLKEFPYLPFLENGEVVNLRSRLLTEELCYDKQSLLNEHAQLYNGLNADQLRAYTAVIDAVQKGKILSDLIFQQHNMESISNASCEDDCHVPVRATFVNLYNCPESGVEFVKSISFTKVRKDGHNSLIYGHDSKVVDRFSSRQLFLISYPLTREEDNTIIKCVRWPKEKAAEDRIKRNSGGDTRRKCARLRSNCYLAPPSFR</sequence>